<dbReference type="GO" id="GO:0015086">
    <property type="term" value="F:cadmium ion transmembrane transporter activity"/>
    <property type="evidence" value="ECO:0007669"/>
    <property type="project" value="TreeGrafter"/>
</dbReference>
<feature type="transmembrane region" description="Helical" evidence="7">
    <location>
        <begin position="126"/>
        <end position="145"/>
    </location>
</feature>
<dbReference type="EMBL" id="CP013189">
    <property type="protein sequence ID" value="ALO45843.1"/>
    <property type="molecule type" value="Genomic_DNA"/>
</dbReference>
<reference evidence="8 9" key="1">
    <citation type="submission" date="2015-11" db="EMBL/GenBank/DDBJ databases">
        <authorList>
            <person name="Zhang Y."/>
            <person name="Guo Z."/>
        </authorList>
    </citation>
    <scope>NUCLEOTIDE SEQUENCE [LARGE SCALE GENOMIC DNA]</scope>
    <source>
        <strain evidence="8 9">KCTC 32221</strain>
    </source>
</reference>
<dbReference type="NCBIfam" id="NF037982">
    <property type="entry name" value="Nramp_1"/>
    <property type="match status" value="1"/>
</dbReference>
<feature type="transmembrane region" description="Helical" evidence="7">
    <location>
        <begin position="157"/>
        <end position="174"/>
    </location>
</feature>
<dbReference type="AlphaFoldDB" id="A0A0S2KCI7"/>
<sequence>MPETSREHRWYRQSGPGVLIAAAFIGPGTVTVCTIAGVNFGYELLWALLLSIIATILLQEMSARIGLISGKGLTEVIREQLQSRPILKALVLTLIISAIVIGNAAYEAGNLSGGRLGLESALDLEQSLIGPWLSLLIGCVAFAILFSGSYKVLERALTALVVLMSLSFVTTAILTRPDLGQVLGGLLLPGVSDANLLTIVGLIGTTVVPYNLFLHAALVREKWTDASSLPAARRDTIVAVSLGGLVSMSILISAAAADVSQVSNVGDLARSLEPLYGSAAKYLLGLGLFAAGITSAITAPLAAAYVVRGCMGWPVSLQHTGFRAVWVLVLLSGILFASLGINPIEIIRFAQVANGITLPVVAGIVLWLINTQLLPARYRNTRLHNIAGMTIVLVTVALGIRSIFLVLNSLIS</sequence>
<dbReference type="Proteomes" id="UP000065641">
    <property type="component" value="Chromosome"/>
</dbReference>
<comment type="subcellular location">
    <subcellularLocation>
        <location evidence="1">Membrane</location>
        <topology evidence="1">Multi-pass membrane protein</topology>
    </subcellularLocation>
</comment>
<dbReference type="GO" id="GO:0015293">
    <property type="term" value="F:symporter activity"/>
    <property type="evidence" value="ECO:0007669"/>
    <property type="project" value="UniProtKB-KW"/>
</dbReference>
<gene>
    <name evidence="8" type="ORF">PS2015_1184</name>
</gene>
<dbReference type="RefSeq" id="WP_058021345.1">
    <property type="nucleotide sequence ID" value="NZ_CP013189.1"/>
</dbReference>
<dbReference type="KEGG" id="pspi:PS2015_1184"/>
<evidence type="ECO:0000256" key="2">
    <source>
        <dbReference type="ARBA" id="ARBA00022448"/>
    </source>
</evidence>
<evidence type="ECO:0000256" key="5">
    <source>
        <dbReference type="ARBA" id="ARBA00022989"/>
    </source>
</evidence>
<evidence type="ECO:0000313" key="9">
    <source>
        <dbReference type="Proteomes" id="UP000065641"/>
    </source>
</evidence>
<keyword evidence="6 7" id="KW-0472">Membrane</keyword>
<feature type="transmembrane region" description="Helical" evidence="7">
    <location>
        <begin position="347"/>
        <end position="369"/>
    </location>
</feature>
<evidence type="ECO:0000313" key="8">
    <source>
        <dbReference type="EMBL" id="ALO45843.1"/>
    </source>
</evidence>
<feature type="transmembrane region" description="Helical" evidence="7">
    <location>
        <begin position="86"/>
        <end position="106"/>
    </location>
</feature>
<feature type="transmembrane region" description="Helical" evidence="7">
    <location>
        <begin position="282"/>
        <end position="308"/>
    </location>
</feature>
<dbReference type="GO" id="GO:0005384">
    <property type="term" value="F:manganese ion transmembrane transporter activity"/>
    <property type="evidence" value="ECO:0007669"/>
    <property type="project" value="TreeGrafter"/>
</dbReference>
<dbReference type="InterPro" id="IPR001046">
    <property type="entry name" value="NRAMP_fam"/>
</dbReference>
<accession>A0A0S2KCI7</accession>
<feature type="transmembrane region" description="Helical" evidence="7">
    <location>
        <begin position="320"/>
        <end position="341"/>
    </location>
</feature>
<feature type="transmembrane region" description="Helical" evidence="7">
    <location>
        <begin position="194"/>
        <end position="216"/>
    </location>
</feature>
<evidence type="ECO:0000256" key="7">
    <source>
        <dbReference type="SAM" id="Phobius"/>
    </source>
</evidence>
<evidence type="ECO:0000256" key="1">
    <source>
        <dbReference type="ARBA" id="ARBA00004141"/>
    </source>
</evidence>
<keyword evidence="5 7" id="KW-1133">Transmembrane helix</keyword>
<dbReference type="OrthoDB" id="9787548at2"/>
<feature type="transmembrane region" description="Helical" evidence="7">
    <location>
        <begin position="44"/>
        <end position="65"/>
    </location>
</feature>
<keyword evidence="4" id="KW-0769">Symport</keyword>
<keyword evidence="9" id="KW-1185">Reference proteome</keyword>
<dbReference type="PATRIC" id="fig|1249552.3.peg.1189"/>
<dbReference type="GO" id="GO:0034755">
    <property type="term" value="P:iron ion transmembrane transport"/>
    <property type="evidence" value="ECO:0007669"/>
    <property type="project" value="TreeGrafter"/>
</dbReference>
<keyword evidence="3 7" id="KW-0812">Transmembrane</keyword>
<feature type="transmembrane region" description="Helical" evidence="7">
    <location>
        <begin position="18"/>
        <end position="38"/>
    </location>
</feature>
<dbReference type="Pfam" id="PF01566">
    <property type="entry name" value="Nramp"/>
    <property type="match status" value="1"/>
</dbReference>
<proteinExistence type="predicted"/>
<dbReference type="PANTHER" id="PTHR11706">
    <property type="entry name" value="SOLUTE CARRIER PROTEIN FAMILY 11 MEMBER"/>
    <property type="match status" value="1"/>
</dbReference>
<evidence type="ECO:0000256" key="3">
    <source>
        <dbReference type="ARBA" id="ARBA00022692"/>
    </source>
</evidence>
<dbReference type="STRING" id="1249552.PS2015_1184"/>
<keyword evidence="2" id="KW-0813">Transport</keyword>
<feature type="transmembrane region" description="Helical" evidence="7">
    <location>
        <begin position="390"/>
        <end position="411"/>
    </location>
</feature>
<evidence type="ECO:0000256" key="4">
    <source>
        <dbReference type="ARBA" id="ARBA00022847"/>
    </source>
</evidence>
<evidence type="ECO:0000256" key="6">
    <source>
        <dbReference type="ARBA" id="ARBA00023136"/>
    </source>
</evidence>
<name>A0A0S2KCI7_9GAMM</name>
<dbReference type="PRINTS" id="PR00447">
    <property type="entry name" value="NATRESASSCMP"/>
</dbReference>
<dbReference type="PANTHER" id="PTHR11706:SF33">
    <property type="entry name" value="NATURAL RESISTANCE-ASSOCIATED MACROPHAGE PROTEIN 2"/>
    <property type="match status" value="1"/>
</dbReference>
<organism evidence="8 9">
    <name type="scientific">Pseudohongiella spirulinae</name>
    <dbReference type="NCBI Taxonomy" id="1249552"/>
    <lineage>
        <taxon>Bacteria</taxon>
        <taxon>Pseudomonadati</taxon>
        <taxon>Pseudomonadota</taxon>
        <taxon>Gammaproteobacteria</taxon>
        <taxon>Pseudomonadales</taxon>
        <taxon>Pseudohongiellaceae</taxon>
        <taxon>Pseudohongiella</taxon>
    </lineage>
</organism>
<feature type="transmembrane region" description="Helical" evidence="7">
    <location>
        <begin position="237"/>
        <end position="257"/>
    </location>
</feature>
<protein>
    <submittedName>
        <fullName evidence="8">Mn2+/Fe2+ transporter, NRAMP family protein</fullName>
    </submittedName>
</protein>
<dbReference type="GO" id="GO:0005886">
    <property type="term" value="C:plasma membrane"/>
    <property type="evidence" value="ECO:0007669"/>
    <property type="project" value="TreeGrafter"/>
</dbReference>